<reference evidence="1 2" key="1">
    <citation type="journal article" date="2019" name="Nat. Ecol. Evol.">
        <title>Megaphylogeny resolves global patterns of mushroom evolution.</title>
        <authorList>
            <person name="Varga T."/>
            <person name="Krizsan K."/>
            <person name="Foldi C."/>
            <person name="Dima B."/>
            <person name="Sanchez-Garcia M."/>
            <person name="Sanchez-Ramirez S."/>
            <person name="Szollosi G.J."/>
            <person name="Szarkandi J.G."/>
            <person name="Papp V."/>
            <person name="Albert L."/>
            <person name="Andreopoulos W."/>
            <person name="Angelini C."/>
            <person name="Antonin V."/>
            <person name="Barry K.W."/>
            <person name="Bougher N.L."/>
            <person name="Buchanan P."/>
            <person name="Buyck B."/>
            <person name="Bense V."/>
            <person name="Catcheside P."/>
            <person name="Chovatia M."/>
            <person name="Cooper J."/>
            <person name="Damon W."/>
            <person name="Desjardin D."/>
            <person name="Finy P."/>
            <person name="Geml J."/>
            <person name="Haridas S."/>
            <person name="Hughes K."/>
            <person name="Justo A."/>
            <person name="Karasinski D."/>
            <person name="Kautmanova I."/>
            <person name="Kiss B."/>
            <person name="Kocsube S."/>
            <person name="Kotiranta H."/>
            <person name="LaButti K.M."/>
            <person name="Lechner B.E."/>
            <person name="Liimatainen K."/>
            <person name="Lipzen A."/>
            <person name="Lukacs Z."/>
            <person name="Mihaltcheva S."/>
            <person name="Morgado L.N."/>
            <person name="Niskanen T."/>
            <person name="Noordeloos M.E."/>
            <person name="Ohm R.A."/>
            <person name="Ortiz-Santana B."/>
            <person name="Ovrebo C."/>
            <person name="Racz N."/>
            <person name="Riley R."/>
            <person name="Savchenko A."/>
            <person name="Shiryaev A."/>
            <person name="Soop K."/>
            <person name="Spirin V."/>
            <person name="Szebenyi C."/>
            <person name="Tomsovsky M."/>
            <person name="Tulloss R.E."/>
            <person name="Uehling J."/>
            <person name="Grigoriev I.V."/>
            <person name="Vagvolgyi C."/>
            <person name="Papp T."/>
            <person name="Martin F.M."/>
            <person name="Miettinen O."/>
            <person name="Hibbett D.S."/>
            <person name="Nagy L.G."/>
        </authorList>
    </citation>
    <scope>NUCLEOTIDE SEQUENCE [LARGE SCALE GENOMIC DNA]</scope>
    <source>
        <strain evidence="1 2">CBS 309.79</strain>
    </source>
</reference>
<accession>A0A5C3QVF3</accession>
<dbReference type="Proteomes" id="UP000305067">
    <property type="component" value="Unassembled WGS sequence"/>
</dbReference>
<dbReference type="EMBL" id="ML178817">
    <property type="protein sequence ID" value="TFL05367.1"/>
    <property type="molecule type" value="Genomic_DNA"/>
</dbReference>
<proteinExistence type="predicted"/>
<evidence type="ECO:0000313" key="2">
    <source>
        <dbReference type="Proteomes" id="UP000305067"/>
    </source>
</evidence>
<name>A0A5C3QVF3_9AGAR</name>
<gene>
    <name evidence="1" type="ORF">BDV98DRAFT_590051</name>
</gene>
<organism evidence="1 2">
    <name type="scientific">Pterulicium gracile</name>
    <dbReference type="NCBI Taxonomy" id="1884261"/>
    <lineage>
        <taxon>Eukaryota</taxon>
        <taxon>Fungi</taxon>
        <taxon>Dikarya</taxon>
        <taxon>Basidiomycota</taxon>
        <taxon>Agaricomycotina</taxon>
        <taxon>Agaricomycetes</taxon>
        <taxon>Agaricomycetidae</taxon>
        <taxon>Agaricales</taxon>
        <taxon>Pleurotineae</taxon>
        <taxon>Pterulaceae</taxon>
        <taxon>Pterulicium</taxon>
    </lineage>
</organism>
<keyword evidence="2" id="KW-1185">Reference proteome</keyword>
<sequence length="141" mass="15962">MLTFPSDVYHRLAFFSLLNTTPRISSAFKRYGADLSLKTQESILTLIQPNPPTKPTNTMFSTIFTTKPTTSTWESQPLPAGWSTRKMGTATIFIHPATVTITDLDPRKPQGKRRKRIDNVLMSAEAKEERRLGLTIPKQLR</sequence>
<dbReference type="AlphaFoldDB" id="A0A5C3QVF3"/>
<evidence type="ECO:0000313" key="1">
    <source>
        <dbReference type="EMBL" id="TFL05367.1"/>
    </source>
</evidence>
<protein>
    <submittedName>
        <fullName evidence="1">Uncharacterized protein</fullName>
    </submittedName>
</protein>